<dbReference type="InterPro" id="IPR001967">
    <property type="entry name" value="Peptidase_S11_N"/>
</dbReference>
<dbReference type="GO" id="GO:0004180">
    <property type="term" value="F:carboxypeptidase activity"/>
    <property type="evidence" value="ECO:0007669"/>
    <property type="project" value="UniProtKB-KW"/>
</dbReference>
<keyword evidence="3" id="KW-0645">Protease</keyword>
<evidence type="ECO:0000313" key="3">
    <source>
        <dbReference type="EMBL" id="MFD2257973.1"/>
    </source>
</evidence>
<keyword evidence="4" id="KW-1185">Reference proteome</keyword>
<dbReference type="Gene3D" id="3.40.710.10">
    <property type="entry name" value="DD-peptidase/beta-lactamase superfamily"/>
    <property type="match status" value="1"/>
</dbReference>
<gene>
    <name evidence="3" type="ORF">ACFSSA_14925</name>
</gene>
<feature type="signal peptide" evidence="1">
    <location>
        <begin position="1"/>
        <end position="17"/>
    </location>
</feature>
<dbReference type="EC" id="3.4.-.-" evidence="3"/>
<dbReference type="PANTHER" id="PTHR21581">
    <property type="entry name" value="D-ALANYL-D-ALANINE CARBOXYPEPTIDASE"/>
    <property type="match status" value="1"/>
</dbReference>
<dbReference type="InterPro" id="IPR012338">
    <property type="entry name" value="Beta-lactam/transpept-like"/>
</dbReference>
<organism evidence="3 4">
    <name type="scientific">Luteolibacter algae</name>
    <dbReference type="NCBI Taxonomy" id="454151"/>
    <lineage>
        <taxon>Bacteria</taxon>
        <taxon>Pseudomonadati</taxon>
        <taxon>Verrucomicrobiota</taxon>
        <taxon>Verrucomicrobiia</taxon>
        <taxon>Verrucomicrobiales</taxon>
        <taxon>Verrucomicrobiaceae</taxon>
        <taxon>Luteolibacter</taxon>
    </lineage>
</organism>
<sequence length="308" mass="33053">MRKFIVLFLAMATGLFAQETHMVVEAYSGKVLSASGASTKRPVASLTKMATAIVAVDWATATNTDISKQMVQVPAIAAQLGASSVGLRPGDTMTIRDALYAAMLSSDNVAALTIAHHVGTHILSVRGRGGDPVMAFVAEMNKLSKAIYAKNTLFVNVHGLENGPKPGYSTAADMARFAIQAMRRNAINFIVRQESRQINVSGRSYTLKNSNEMIGEEGILGVKTGTTNAAGACLAICMDRDPVVRTKPDGSKGVTPRRLIVVVLNSPDRYGNSRRYLRSGWAFYDSWLAAGAPVKDPKREILTIPPVK</sequence>
<comment type="caution">
    <text evidence="3">The sequence shown here is derived from an EMBL/GenBank/DDBJ whole genome shotgun (WGS) entry which is preliminary data.</text>
</comment>
<feature type="chain" id="PRO_5045694204" evidence="1">
    <location>
        <begin position="18"/>
        <end position="308"/>
    </location>
</feature>
<keyword evidence="3" id="KW-0378">Hydrolase</keyword>
<accession>A0ABW5DBV1</accession>
<protein>
    <submittedName>
        <fullName evidence="3">D-alanyl-D-alanine carboxypeptidase family protein</fullName>
        <ecNumber evidence="3">3.4.-.-</ecNumber>
    </submittedName>
</protein>
<proteinExistence type="predicted"/>
<reference evidence="4" key="1">
    <citation type="journal article" date="2019" name="Int. J. Syst. Evol. Microbiol.">
        <title>The Global Catalogue of Microorganisms (GCM) 10K type strain sequencing project: providing services to taxonomists for standard genome sequencing and annotation.</title>
        <authorList>
            <consortium name="The Broad Institute Genomics Platform"/>
            <consortium name="The Broad Institute Genome Sequencing Center for Infectious Disease"/>
            <person name="Wu L."/>
            <person name="Ma J."/>
        </authorList>
    </citation>
    <scope>NUCLEOTIDE SEQUENCE [LARGE SCALE GENOMIC DNA]</scope>
    <source>
        <strain evidence="4">CGMCC 4.7106</strain>
    </source>
</reference>
<dbReference type="RefSeq" id="WP_386821394.1">
    <property type="nucleotide sequence ID" value="NZ_JBHUIT010000034.1"/>
</dbReference>
<dbReference type="PANTHER" id="PTHR21581:SF6">
    <property type="entry name" value="TRAFFICKING PROTEIN PARTICLE COMPLEX SUBUNIT 12"/>
    <property type="match status" value="1"/>
</dbReference>
<keyword evidence="1" id="KW-0732">Signal</keyword>
<dbReference type="Proteomes" id="UP001597375">
    <property type="component" value="Unassembled WGS sequence"/>
</dbReference>
<keyword evidence="3" id="KW-0121">Carboxypeptidase</keyword>
<dbReference type="EMBL" id="JBHUIT010000034">
    <property type="protein sequence ID" value="MFD2257973.1"/>
    <property type="molecule type" value="Genomic_DNA"/>
</dbReference>
<evidence type="ECO:0000256" key="1">
    <source>
        <dbReference type="SAM" id="SignalP"/>
    </source>
</evidence>
<name>A0ABW5DBV1_9BACT</name>
<feature type="domain" description="Peptidase S11 D-alanyl-D-alanine carboxypeptidase A N-terminal" evidence="2">
    <location>
        <begin position="19"/>
        <end position="235"/>
    </location>
</feature>
<evidence type="ECO:0000259" key="2">
    <source>
        <dbReference type="Pfam" id="PF00768"/>
    </source>
</evidence>
<dbReference type="Pfam" id="PF00768">
    <property type="entry name" value="Peptidase_S11"/>
    <property type="match status" value="1"/>
</dbReference>
<evidence type="ECO:0000313" key="4">
    <source>
        <dbReference type="Proteomes" id="UP001597375"/>
    </source>
</evidence>
<dbReference type="SUPFAM" id="SSF56601">
    <property type="entry name" value="beta-lactamase/transpeptidase-like"/>
    <property type="match status" value="1"/>
</dbReference>